<accession>A0A4C1W6H8</accession>
<evidence type="ECO:0000313" key="2">
    <source>
        <dbReference type="EMBL" id="GBP46968.1"/>
    </source>
</evidence>
<evidence type="ECO:0000313" key="3">
    <source>
        <dbReference type="Proteomes" id="UP000299102"/>
    </source>
</evidence>
<dbReference type="EMBL" id="BGZK01000493">
    <property type="protein sequence ID" value="GBP46968.1"/>
    <property type="molecule type" value="Genomic_DNA"/>
</dbReference>
<comment type="caution">
    <text evidence="2">The sequence shown here is derived from an EMBL/GenBank/DDBJ whole genome shotgun (WGS) entry which is preliminary data.</text>
</comment>
<reference evidence="2 3" key="1">
    <citation type="journal article" date="2019" name="Commun. Biol.">
        <title>The bagworm genome reveals a unique fibroin gene that provides high tensile strength.</title>
        <authorList>
            <person name="Kono N."/>
            <person name="Nakamura H."/>
            <person name="Ohtoshi R."/>
            <person name="Tomita M."/>
            <person name="Numata K."/>
            <person name="Arakawa K."/>
        </authorList>
    </citation>
    <scope>NUCLEOTIDE SEQUENCE [LARGE SCALE GENOMIC DNA]</scope>
</reference>
<dbReference type="AlphaFoldDB" id="A0A4C1W6H8"/>
<sequence length="63" mass="6389">MLGGTRHGAARGSGEATVERQPGVFITNANSGPRPPQTAENGPSSPRGLSMDSSLPGLTCPRT</sequence>
<protein>
    <submittedName>
        <fullName evidence="2">Uncharacterized protein</fullName>
    </submittedName>
</protein>
<name>A0A4C1W6H8_EUMVA</name>
<feature type="region of interest" description="Disordered" evidence="1">
    <location>
        <begin position="1"/>
        <end position="63"/>
    </location>
</feature>
<keyword evidence="3" id="KW-1185">Reference proteome</keyword>
<feature type="non-terminal residue" evidence="2">
    <location>
        <position position="63"/>
    </location>
</feature>
<gene>
    <name evidence="2" type="ORF">EVAR_32487_1</name>
</gene>
<evidence type="ECO:0000256" key="1">
    <source>
        <dbReference type="SAM" id="MobiDB-lite"/>
    </source>
</evidence>
<proteinExistence type="predicted"/>
<dbReference type="Proteomes" id="UP000299102">
    <property type="component" value="Unassembled WGS sequence"/>
</dbReference>
<organism evidence="2 3">
    <name type="scientific">Eumeta variegata</name>
    <name type="common">Bagworm moth</name>
    <name type="synonym">Eumeta japonica</name>
    <dbReference type="NCBI Taxonomy" id="151549"/>
    <lineage>
        <taxon>Eukaryota</taxon>
        <taxon>Metazoa</taxon>
        <taxon>Ecdysozoa</taxon>
        <taxon>Arthropoda</taxon>
        <taxon>Hexapoda</taxon>
        <taxon>Insecta</taxon>
        <taxon>Pterygota</taxon>
        <taxon>Neoptera</taxon>
        <taxon>Endopterygota</taxon>
        <taxon>Lepidoptera</taxon>
        <taxon>Glossata</taxon>
        <taxon>Ditrysia</taxon>
        <taxon>Tineoidea</taxon>
        <taxon>Psychidae</taxon>
        <taxon>Oiketicinae</taxon>
        <taxon>Eumeta</taxon>
    </lineage>
</organism>